<dbReference type="EMBL" id="JBIGHV010000010">
    <property type="protein sequence ID" value="MFG6432905.1"/>
    <property type="molecule type" value="Genomic_DNA"/>
</dbReference>
<name>A0ABW7F8T9_9BURK</name>
<sequence length="119" mass="12787">MTYASDFMSDFIRGVVASRPQVAEGWVFVQDVDSLRSALVASVMCVATTTEVKVPHDDVPAPALCRRKFHRASDSIRHLSEFIRGIEASRPVAPNPSNGPIPAPLSQPSGRSSLPGASR</sequence>
<feature type="region of interest" description="Disordered" evidence="1">
    <location>
        <begin position="89"/>
        <end position="119"/>
    </location>
</feature>
<reference evidence="2 3" key="1">
    <citation type="submission" date="2024-08" db="EMBL/GenBank/DDBJ databases">
        <authorList>
            <person name="Lu H."/>
        </authorList>
    </citation>
    <scope>NUCLEOTIDE SEQUENCE [LARGE SCALE GENOMIC DNA]</scope>
    <source>
        <strain evidence="2 3">LYH14W</strain>
    </source>
</reference>
<gene>
    <name evidence="2" type="ORF">ACG00Y_23520</name>
</gene>
<keyword evidence="3" id="KW-1185">Reference proteome</keyword>
<comment type="caution">
    <text evidence="2">The sequence shown here is derived from an EMBL/GenBank/DDBJ whole genome shotgun (WGS) entry which is preliminary data.</text>
</comment>
<dbReference type="Proteomes" id="UP001606210">
    <property type="component" value="Unassembled WGS sequence"/>
</dbReference>
<protein>
    <submittedName>
        <fullName evidence="2">Uncharacterized protein</fullName>
    </submittedName>
</protein>
<evidence type="ECO:0000256" key="1">
    <source>
        <dbReference type="SAM" id="MobiDB-lite"/>
    </source>
</evidence>
<proteinExistence type="predicted"/>
<evidence type="ECO:0000313" key="3">
    <source>
        <dbReference type="Proteomes" id="UP001606210"/>
    </source>
</evidence>
<dbReference type="RefSeq" id="WP_394483153.1">
    <property type="nucleotide sequence ID" value="NZ_JBIGHV010000010.1"/>
</dbReference>
<organism evidence="2 3">
    <name type="scientific">Pelomonas parva</name>
    <dbReference type="NCBI Taxonomy" id="3299032"/>
    <lineage>
        <taxon>Bacteria</taxon>
        <taxon>Pseudomonadati</taxon>
        <taxon>Pseudomonadota</taxon>
        <taxon>Betaproteobacteria</taxon>
        <taxon>Burkholderiales</taxon>
        <taxon>Sphaerotilaceae</taxon>
        <taxon>Roseateles</taxon>
    </lineage>
</organism>
<evidence type="ECO:0000313" key="2">
    <source>
        <dbReference type="EMBL" id="MFG6432905.1"/>
    </source>
</evidence>
<feature type="compositionally biased region" description="Pro residues" evidence="1">
    <location>
        <begin position="93"/>
        <end position="105"/>
    </location>
</feature>
<accession>A0ABW7F8T9</accession>